<evidence type="ECO:0000313" key="3">
    <source>
        <dbReference type="Proteomes" id="UP000051681"/>
    </source>
</evidence>
<dbReference type="OrthoDB" id="269771at2"/>
<keyword evidence="1" id="KW-0812">Transmembrane</keyword>
<sequence length="252" mass="27333">MFWGLLCKDRTLCGRSSAYKEMTTMPQTTTCPNDCNDVFSRAMWAALQPGTLLAFFISMLLLLVASVHGGGWALTLTKETGAFEQAAFISLAFAALLSAFVVANGGRQFWSVPVFIAFLALRELDFHNWWFEPGLLQIAIFTSPVPVWHQVVSGLLIAVIGTAALHMLWMGAGLTLRAVSGGELWAKLVALGLGFAALSSQIDGLDRKLAPYGIEISDLTNLIAIIVEETVEVGFAFATLSAVVFYARRHTV</sequence>
<dbReference type="RefSeq" id="WP_143570196.1">
    <property type="nucleotide sequence ID" value="NZ_CYSF01000006.1"/>
</dbReference>
<dbReference type="Proteomes" id="UP000051681">
    <property type="component" value="Unassembled WGS sequence"/>
</dbReference>
<protein>
    <submittedName>
        <fullName evidence="2">Uncharacterized protein</fullName>
    </submittedName>
</protein>
<dbReference type="AlphaFoldDB" id="A0A0N7M1R1"/>
<feature type="transmembrane region" description="Helical" evidence="1">
    <location>
        <begin position="110"/>
        <end position="131"/>
    </location>
</feature>
<evidence type="ECO:0000313" key="2">
    <source>
        <dbReference type="EMBL" id="CUH84011.1"/>
    </source>
</evidence>
<gene>
    <name evidence="2" type="ORF">TM5383_01216</name>
</gene>
<name>A0A0N7M1R1_9RHOB</name>
<feature type="transmembrane region" description="Helical" evidence="1">
    <location>
        <begin position="86"/>
        <end position="103"/>
    </location>
</feature>
<dbReference type="STRING" id="340021.TM5383_01216"/>
<dbReference type="EMBL" id="CYSF01000006">
    <property type="protein sequence ID" value="CUH84011.1"/>
    <property type="molecule type" value="Genomic_DNA"/>
</dbReference>
<keyword evidence="3" id="KW-1185">Reference proteome</keyword>
<keyword evidence="1" id="KW-1133">Transmembrane helix</keyword>
<evidence type="ECO:0000256" key="1">
    <source>
        <dbReference type="SAM" id="Phobius"/>
    </source>
</evidence>
<feature type="transmembrane region" description="Helical" evidence="1">
    <location>
        <begin position="184"/>
        <end position="202"/>
    </location>
</feature>
<accession>A0A0N7M1R1</accession>
<feature type="transmembrane region" description="Helical" evidence="1">
    <location>
        <begin position="151"/>
        <end position="172"/>
    </location>
</feature>
<proteinExistence type="predicted"/>
<organism evidence="2 3">
    <name type="scientific">Thalassovita mediterranea</name>
    <dbReference type="NCBI Taxonomy" id="340021"/>
    <lineage>
        <taxon>Bacteria</taxon>
        <taxon>Pseudomonadati</taxon>
        <taxon>Pseudomonadota</taxon>
        <taxon>Alphaproteobacteria</taxon>
        <taxon>Rhodobacterales</taxon>
        <taxon>Roseobacteraceae</taxon>
        <taxon>Thalassovita</taxon>
    </lineage>
</organism>
<reference evidence="2 3" key="1">
    <citation type="submission" date="2015-09" db="EMBL/GenBank/DDBJ databases">
        <authorList>
            <consortium name="Swine Surveillance"/>
        </authorList>
    </citation>
    <scope>NUCLEOTIDE SEQUENCE [LARGE SCALE GENOMIC DNA]</scope>
    <source>
        <strain evidence="2 3">CECT 8383</strain>
    </source>
</reference>
<keyword evidence="1" id="KW-0472">Membrane</keyword>
<feature type="transmembrane region" description="Helical" evidence="1">
    <location>
        <begin position="51"/>
        <end position="74"/>
    </location>
</feature>
<feature type="transmembrane region" description="Helical" evidence="1">
    <location>
        <begin position="222"/>
        <end position="247"/>
    </location>
</feature>